<sequence length="116" mass="13287">MRSTHESLLSPAVVSFERQAFDQWNMLPCQVHGPRGGWTLARSRVLLLGFSAGCLFVAMPGIATRAKRTWLNRHLTFYTKPKGCILTENQIITVRFTLVWSFHFPFMLRCQGESDI</sequence>
<proteinExistence type="predicted"/>
<feature type="transmembrane region" description="Helical" evidence="1">
    <location>
        <begin position="45"/>
        <end position="63"/>
    </location>
</feature>
<dbReference type="KEGG" id="pchm:VFPPC_17569"/>
<evidence type="ECO:0000256" key="1">
    <source>
        <dbReference type="SAM" id="Phobius"/>
    </source>
</evidence>
<evidence type="ECO:0008006" key="4">
    <source>
        <dbReference type="Google" id="ProtNLM"/>
    </source>
</evidence>
<accession>A0A219AR59</accession>
<keyword evidence="3" id="KW-1185">Reference proteome</keyword>
<dbReference type="AlphaFoldDB" id="A0A219AR59"/>
<dbReference type="EMBL" id="LSBJ02000002">
    <property type="protein sequence ID" value="OWT43268.1"/>
    <property type="molecule type" value="Genomic_DNA"/>
</dbReference>
<evidence type="ECO:0000313" key="2">
    <source>
        <dbReference type="EMBL" id="OWT43268.1"/>
    </source>
</evidence>
<dbReference type="Proteomes" id="UP000078397">
    <property type="component" value="Unassembled WGS sequence"/>
</dbReference>
<reference evidence="2 3" key="1">
    <citation type="journal article" date="2016" name="PLoS Pathog.">
        <title>Biosynthesis of antibiotic leucinostatins in bio-control fungus Purpureocillium lilacinum and their inhibition on phytophthora revealed by genome mining.</title>
        <authorList>
            <person name="Wang G."/>
            <person name="Liu Z."/>
            <person name="Lin R."/>
            <person name="Li E."/>
            <person name="Mao Z."/>
            <person name="Ling J."/>
            <person name="Yang Y."/>
            <person name="Yin W.B."/>
            <person name="Xie B."/>
        </authorList>
    </citation>
    <scope>NUCLEOTIDE SEQUENCE [LARGE SCALE GENOMIC DNA]</scope>
    <source>
        <strain evidence="2">170</strain>
    </source>
</reference>
<dbReference type="GeneID" id="33936515"/>
<name>A0A219AR59_METCM</name>
<keyword evidence="1" id="KW-0812">Transmembrane</keyword>
<protein>
    <recommendedName>
        <fullName evidence="4">Transmembrane protein</fullName>
    </recommendedName>
</protein>
<keyword evidence="1" id="KW-0472">Membrane</keyword>
<organism evidence="2 3">
    <name type="scientific">Pochonia chlamydosporia 170</name>
    <dbReference type="NCBI Taxonomy" id="1380566"/>
    <lineage>
        <taxon>Eukaryota</taxon>
        <taxon>Fungi</taxon>
        <taxon>Dikarya</taxon>
        <taxon>Ascomycota</taxon>
        <taxon>Pezizomycotina</taxon>
        <taxon>Sordariomycetes</taxon>
        <taxon>Hypocreomycetidae</taxon>
        <taxon>Hypocreales</taxon>
        <taxon>Clavicipitaceae</taxon>
        <taxon>Pochonia</taxon>
    </lineage>
</organism>
<gene>
    <name evidence="2" type="ORF">VFPPC_17569</name>
</gene>
<dbReference type="RefSeq" id="XP_022285707.1">
    <property type="nucleotide sequence ID" value="XM_022429266.1"/>
</dbReference>
<evidence type="ECO:0000313" key="3">
    <source>
        <dbReference type="Proteomes" id="UP000078397"/>
    </source>
</evidence>
<keyword evidence="1" id="KW-1133">Transmembrane helix</keyword>
<comment type="caution">
    <text evidence="2">The sequence shown here is derived from an EMBL/GenBank/DDBJ whole genome shotgun (WGS) entry which is preliminary data.</text>
</comment>